<evidence type="ECO:0000256" key="8">
    <source>
        <dbReference type="ARBA" id="ARBA00023136"/>
    </source>
</evidence>
<dbReference type="PANTHER" id="PTHR36835:SF1">
    <property type="entry name" value="CYTOCHROME BO(3) UBIQUINOL OXIDASE SUBUNIT 4"/>
    <property type="match status" value="1"/>
</dbReference>
<keyword evidence="6 9" id="KW-1133">Transmembrane helix</keyword>
<evidence type="ECO:0000313" key="10">
    <source>
        <dbReference type="EMBL" id="MFC4767805.1"/>
    </source>
</evidence>
<dbReference type="InterPro" id="IPR005171">
    <property type="entry name" value="Cyt_c_oxidase_su4_prok"/>
</dbReference>
<keyword evidence="8 9" id="KW-0472">Membrane</keyword>
<evidence type="ECO:0000313" key="11">
    <source>
        <dbReference type="Proteomes" id="UP001596002"/>
    </source>
</evidence>
<keyword evidence="11" id="KW-1185">Reference proteome</keyword>
<evidence type="ECO:0000256" key="5">
    <source>
        <dbReference type="ARBA" id="ARBA00022692"/>
    </source>
</evidence>
<comment type="subcellular location">
    <subcellularLocation>
        <location evidence="2 9">Cell membrane</location>
        <topology evidence="2 9">Multi-pass membrane protein</topology>
    </subcellularLocation>
</comment>
<dbReference type="PANTHER" id="PTHR36835">
    <property type="entry name" value="CYTOCHROME BO(3) UBIQUINOL OXIDASE SUBUNIT 4"/>
    <property type="match status" value="1"/>
</dbReference>
<feature type="transmembrane region" description="Helical" evidence="9">
    <location>
        <begin position="37"/>
        <end position="60"/>
    </location>
</feature>
<proteinExistence type="inferred from homology"/>
<comment type="catalytic activity">
    <reaction evidence="1 9">
        <text>2 a quinol + O2 = 2 a quinone + 2 H2O</text>
        <dbReference type="Rhea" id="RHEA:55376"/>
        <dbReference type="ChEBI" id="CHEBI:15377"/>
        <dbReference type="ChEBI" id="CHEBI:15379"/>
        <dbReference type="ChEBI" id="CHEBI:24646"/>
        <dbReference type="ChEBI" id="CHEBI:132124"/>
    </reaction>
</comment>
<keyword evidence="4 9" id="KW-1003">Cell membrane</keyword>
<dbReference type="EC" id="1.10.3.-" evidence="9"/>
<reference evidence="11" key="1">
    <citation type="journal article" date="2019" name="Int. J. Syst. Evol. Microbiol.">
        <title>The Global Catalogue of Microorganisms (GCM) 10K type strain sequencing project: providing services to taxonomists for standard genome sequencing and annotation.</title>
        <authorList>
            <consortium name="The Broad Institute Genomics Platform"/>
            <consortium name="The Broad Institute Genome Sequencing Center for Infectious Disease"/>
            <person name="Wu L."/>
            <person name="Ma J."/>
        </authorList>
    </citation>
    <scope>NUCLEOTIDE SEQUENCE [LARGE SCALE GENOMIC DNA]</scope>
    <source>
        <strain evidence="11">WYCCWR 12678</strain>
    </source>
</reference>
<dbReference type="Pfam" id="PF03626">
    <property type="entry name" value="COX4_pro"/>
    <property type="match status" value="1"/>
</dbReference>
<feature type="transmembrane region" description="Helical" evidence="9">
    <location>
        <begin position="12"/>
        <end position="31"/>
    </location>
</feature>
<evidence type="ECO:0000256" key="3">
    <source>
        <dbReference type="ARBA" id="ARBA00008079"/>
    </source>
</evidence>
<protein>
    <recommendedName>
        <fullName evidence="9">Quinol oxidase subunit 4</fullName>
        <ecNumber evidence="9">1.10.3.-</ecNumber>
    </recommendedName>
</protein>
<gene>
    <name evidence="10" type="primary">qoxD</name>
    <name evidence="10" type="ORF">ACFO8Q_10590</name>
</gene>
<evidence type="ECO:0000256" key="6">
    <source>
        <dbReference type="ARBA" id="ARBA00022989"/>
    </source>
</evidence>
<comment type="function">
    <text evidence="9">Catalyzes quinol oxidation with the concomitant reduction of oxygen to water.</text>
</comment>
<evidence type="ECO:0000256" key="2">
    <source>
        <dbReference type="ARBA" id="ARBA00004651"/>
    </source>
</evidence>
<dbReference type="InterPro" id="IPR014250">
    <property type="entry name" value="QoxD"/>
</dbReference>
<evidence type="ECO:0000256" key="1">
    <source>
        <dbReference type="ARBA" id="ARBA00000725"/>
    </source>
</evidence>
<dbReference type="NCBIfam" id="TIGR02901">
    <property type="entry name" value="QoxD"/>
    <property type="match status" value="1"/>
</dbReference>
<accession>A0ABV9Q0H5</accession>
<comment type="caution">
    <text evidence="10">The sequence shown here is derived from an EMBL/GenBank/DDBJ whole genome shotgun (WGS) entry which is preliminary data.</text>
</comment>
<dbReference type="InterPro" id="IPR050968">
    <property type="entry name" value="Cytochrome_c_oxidase_bac_sub4"/>
</dbReference>
<dbReference type="EMBL" id="JBHSHC010000090">
    <property type="protein sequence ID" value="MFC4767805.1"/>
    <property type="molecule type" value="Genomic_DNA"/>
</dbReference>
<evidence type="ECO:0000256" key="7">
    <source>
        <dbReference type="ARBA" id="ARBA00023002"/>
    </source>
</evidence>
<sequence>MEKKANGFPMGHVYGLVLSLLLTFLAAGVVLKTALSFPAVMAIIGTLAILQAALQLFMFMHVTEGEDGKTNLINIVYGVVCAVIIVAGSVWVLTSGHAH</sequence>
<organism evidence="10 11">
    <name type="scientific">Effusibacillus consociatus</name>
    <dbReference type="NCBI Taxonomy" id="1117041"/>
    <lineage>
        <taxon>Bacteria</taxon>
        <taxon>Bacillati</taxon>
        <taxon>Bacillota</taxon>
        <taxon>Bacilli</taxon>
        <taxon>Bacillales</taxon>
        <taxon>Alicyclobacillaceae</taxon>
        <taxon>Effusibacillus</taxon>
    </lineage>
</organism>
<dbReference type="RefSeq" id="WP_380025728.1">
    <property type="nucleotide sequence ID" value="NZ_JBHSHC010000090.1"/>
</dbReference>
<keyword evidence="7 9" id="KW-0560">Oxidoreductase</keyword>
<feature type="transmembrane region" description="Helical" evidence="9">
    <location>
        <begin position="72"/>
        <end position="93"/>
    </location>
</feature>
<dbReference type="Proteomes" id="UP001596002">
    <property type="component" value="Unassembled WGS sequence"/>
</dbReference>
<name>A0ABV9Q0H5_9BACL</name>
<keyword evidence="5 9" id="KW-0812">Transmembrane</keyword>
<evidence type="ECO:0000256" key="9">
    <source>
        <dbReference type="RuleBase" id="RU367153"/>
    </source>
</evidence>
<evidence type="ECO:0000256" key="4">
    <source>
        <dbReference type="ARBA" id="ARBA00022475"/>
    </source>
</evidence>
<comment type="similarity">
    <text evidence="3 9">Belongs to the cytochrome c oxidase bacterial subunit 4 family.</text>
</comment>